<keyword evidence="2" id="KW-1185">Reference proteome</keyword>
<dbReference type="OrthoDB" id="2935851at2"/>
<dbReference type="EMBL" id="CP033464">
    <property type="protein sequence ID" value="QDX93778.1"/>
    <property type="molecule type" value="Genomic_DNA"/>
</dbReference>
<accession>A0A518V9W1</accession>
<evidence type="ECO:0000313" key="2">
    <source>
        <dbReference type="Proteomes" id="UP000319432"/>
    </source>
</evidence>
<dbReference type="AlphaFoldDB" id="A0A518V9W1"/>
<proteinExistence type="predicted"/>
<organism evidence="1 2">
    <name type="scientific">Brevibacillus laterosporus</name>
    <name type="common">Bacillus laterosporus</name>
    <dbReference type="NCBI Taxonomy" id="1465"/>
    <lineage>
        <taxon>Bacteria</taxon>
        <taxon>Bacillati</taxon>
        <taxon>Bacillota</taxon>
        <taxon>Bacilli</taxon>
        <taxon>Bacillales</taxon>
        <taxon>Paenibacillaceae</taxon>
        <taxon>Brevibacillus</taxon>
    </lineage>
</organism>
<gene>
    <name evidence="1" type="ORF">EEL30_16635</name>
</gene>
<dbReference type="Proteomes" id="UP000319432">
    <property type="component" value="Chromosome"/>
</dbReference>
<reference evidence="1 2" key="1">
    <citation type="submission" date="2018-11" db="EMBL/GenBank/DDBJ databases">
        <title>Phylogenetic determinants of toxin gene distribution in genomes of Brevibacillus laterosporus.</title>
        <authorList>
            <person name="Glare T.R."/>
            <person name="Durrant A."/>
            <person name="Berry C."/>
            <person name="Palma L."/>
            <person name="Ormskirk M."/>
            <person name="Cox M.O."/>
        </authorList>
    </citation>
    <scope>NUCLEOTIDE SEQUENCE [LARGE SCALE GENOMIC DNA]</scope>
    <source>
        <strain evidence="1 2">1821L</strain>
    </source>
</reference>
<name>A0A518V9W1_BRELA</name>
<evidence type="ECO:0000313" key="1">
    <source>
        <dbReference type="EMBL" id="QDX93778.1"/>
    </source>
</evidence>
<sequence length="151" mass="17647">MIGLTRAERILDIRTRIDNHIADHGDRPSADCLAVWADVILREELTDMNPDKMTNTEYPFMSERQFQRRHSKEAGLVGFSDICGTDRRNHRKPTRRNRTGYELGFVDINAKLRNLDKQRQYNAFKRGTYRYDGGDLRYLDYGGKTYKNAAI</sequence>
<protein>
    <submittedName>
        <fullName evidence="1">Uncharacterized protein</fullName>
    </submittedName>
</protein>